<dbReference type="GO" id="GO:0003677">
    <property type="term" value="F:DNA binding"/>
    <property type="evidence" value="ECO:0007669"/>
    <property type="project" value="InterPro"/>
</dbReference>
<dbReference type="Gene3D" id="3.40.50.1390">
    <property type="entry name" value="Resolvase, N-terminal catalytic domain"/>
    <property type="match status" value="1"/>
</dbReference>
<dbReference type="InterPro" id="IPR000551">
    <property type="entry name" value="MerR-type_HTH_dom"/>
</dbReference>
<dbReference type="Pfam" id="PF00376">
    <property type="entry name" value="MerR"/>
    <property type="match status" value="1"/>
</dbReference>
<dbReference type="Pfam" id="PF00239">
    <property type="entry name" value="Resolvase"/>
    <property type="match status" value="1"/>
</dbReference>
<evidence type="ECO:0000313" key="3">
    <source>
        <dbReference type="Proteomes" id="UP000198553"/>
    </source>
</evidence>
<dbReference type="GO" id="GO:0006355">
    <property type="term" value="P:regulation of DNA-templated transcription"/>
    <property type="evidence" value="ECO:0007669"/>
    <property type="project" value="InterPro"/>
</dbReference>
<proteinExistence type="predicted"/>
<keyword evidence="3" id="KW-1185">Reference proteome</keyword>
<dbReference type="InterPro" id="IPR006119">
    <property type="entry name" value="Resolv_N"/>
</dbReference>
<evidence type="ECO:0000313" key="2">
    <source>
        <dbReference type="EMBL" id="SEN01667.1"/>
    </source>
</evidence>
<sequence length="110" mass="12533">MNEAAELLGVSIKTLQRWDQTGKIGLVRTPNGRRRLPERELRKIVGQRAIQGTPRVLAIYGRVSSHDQKKKGDLKRQIDIIKEKMDLTRFDDTIVIEDVGSGLNDRRKGL</sequence>
<protein>
    <submittedName>
        <fullName evidence="2">DNA binding domain-containing protein, excisionase family</fullName>
    </submittedName>
</protein>
<reference evidence="3" key="1">
    <citation type="submission" date="2016-10" db="EMBL/GenBank/DDBJ databases">
        <authorList>
            <person name="Varghese N."/>
            <person name="Submissions S."/>
        </authorList>
    </citation>
    <scope>NUCLEOTIDE SEQUENCE [LARGE SCALE GENOMIC DNA]</scope>
    <source>
        <strain evidence="3">B48,IBRC-M 10115,DSM 25386,CECT 8001</strain>
    </source>
</reference>
<dbReference type="SUPFAM" id="SSF46955">
    <property type="entry name" value="Putative DNA-binding domain"/>
    <property type="match status" value="1"/>
</dbReference>
<dbReference type="STRING" id="930146.SAMN05192533_10857"/>
<dbReference type="PANTHER" id="PTHR36172">
    <property type="match status" value="1"/>
</dbReference>
<dbReference type="Proteomes" id="UP000198553">
    <property type="component" value="Unassembled WGS sequence"/>
</dbReference>
<dbReference type="EMBL" id="FOBW01000008">
    <property type="protein sequence ID" value="SEN01667.1"/>
    <property type="molecule type" value="Genomic_DNA"/>
</dbReference>
<accession>A0A1H8D595</accession>
<dbReference type="RefSeq" id="WP_211482069.1">
    <property type="nucleotide sequence ID" value="NZ_FOBW01000008.1"/>
</dbReference>
<name>A0A1H8D595_9BACI</name>
<dbReference type="PANTHER" id="PTHR36172:SF1">
    <property type="entry name" value="RESOLVASE-RELATED"/>
    <property type="match status" value="1"/>
</dbReference>
<organism evidence="2 3">
    <name type="scientific">Mesobacillus persicus</name>
    <dbReference type="NCBI Taxonomy" id="930146"/>
    <lineage>
        <taxon>Bacteria</taxon>
        <taxon>Bacillati</taxon>
        <taxon>Bacillota</taxon>
        <taxon>Bacilli</taxon>
        <taxon>Bacillales</taxon>
        <taxon>Bacillaceae</taxon>
        <taxon>Mesobacillus</taxon>
    </lineage>
</organism>
<dbReference type="SUPFAM" id="SSF53041">
    <property type="entry name" value="Resolvase-like"/>
    <property type="match status" value="1"/>
</dbReference>
<dbReference type="Gene3D" id="1.10.1660.10">
    <property type="match status" value="1"/>
</dbReference>
<evidence type="ECO:0000259" key="1">
    <source>
        <dbReference type="PROSITE" id="PS51736"/>
    </source>
</evidence>
<dbReference type="InterPro" id="IPR036162">
    <property type="entry name" value="Resolvase-like_N_sf"/>
</dbReference>
<dbReference type="InterPro" id="IPR009061">
    <property type="entry name" value="DNA-bd_dom_put_sf"/>
</dbReference>
<gene>
    <name evidence="2" type="ORF">SAMN05192533_10857</name>
</gene>
<dbReference type="GO" id="GO:0000150">
    <property type="term" value="F:DNA strand exchange activity"/>
    <property type="evidence" value="ECO:0007669"/>
    <property type="project" value="InterPro"/>
</dbReference>
<dbReference type="InterPro" id="IPR051491">
    <property type="entry name" value="Recombinase/Transposase-rel"/>
</dbReference>
<dbReference type="AlphaFoldDB" id="A0A1H8D595"/>
<dbReference type="PROSITE" id="PS51736">
    <property type="entry name" value="RECOMBINASES_3"/>
    <property type="match status" value="1"/>
</dbReference>
<feature type="domain" description="Resolvase/invertase-type recombinase catalytic" evidence="1">
    <location>
        <begin position="56"/>
        <end position="110"/>
    </location>
</feature>